<accession>A0A916TNS7</accession>
<protein>
    <submittedName>
        <fullName evidence="1">Uncharacterized protein</fullName>
    </submittedName>
</protein>
<dbReference type="Proteomes" id="UP000605148">
    <property type="component" value="Unassembled WGS sequence"/>
</dbReference>
<reference evidence="1" key="2">
    <citation type="submission" date="2020-09" db="EMBL/GenBank/DDBJ databases">
        <authorList>
            <person name="Sun Q."/>
            <person name="Zhou Y."/>
        </authorList>
    </citation>
    <scope>NUCLEOTIDE SEQUENCE</scope>
    <source>
        <strain evidence="1">CGMCC 1.12426</strain>
    </source>
</reference>
<sequence>MGGIEHPANDFIDSPVTAACNHDVEWIFGLMVYGFRSEPAGIAAFPRDPDRDVMTVIPQGRDGFPDIRSVGGFSVQNQSEVS</sequence>
<dbReference type="EMBL" id="BMFA01000014">
    <property type="protein sequence ID" value="GGB61040.1"/>
    <property type="molecule type" value="Genomic_DNA"/>
</dbReference>
<organism evidence="1 2">
    <name type="scientific">Roseibium aquae</name>
    <dbReference type="NCBI Taxonomy" id="1323746"/>
    <lineage>
        <taxon>Bacteria</taxon>
        <taxon>Pseudomonadati</taxon>
        <taxon>Pseudomonadota</taxon>
        <taxon>Alphaproteobacteria</taxon>
        <taxon>Hyphomicrobiales</taxon>
        <taxon>Stappiaceae</taxon>
        <taxon>Roseibium</taxon>
    </lineage>
</organism>
<comment type="caution">
    <text evidence="1">The sequence shown here is derived from an EMBL/GenBank/DDBJ whole genome shotgun (WGS) entry which is preliminary data.</text>
</comment>
<dbReference type="AlphaFoldDB" id="A0A916TNS7"/>
<name>A0A916TNS7_9HYPH</name>
<evidence type="ECO:0000313" key="2">
    <source>
        <dbReference type="Proteomes" id="UP000605148"/>
    </source>
</evidence>
<gene>
    <name evidence="1" type="ORF">GCM10011316_36300</name>
</gene>
<reference evidence="1" key="1">
    <citation type="journal article" date="2014" name="Int. J. Syst. Evol. Microbiol.">
        <title>Complete genome sequence of Corynebacterium casei LMG S-19264T (=DSM 44701T), isolated from a smear-ripened cheese.</title>
        <authorList>
            <consortium name="US DOE Joint Genome Institute (JGI-PGF)"/>
            <person name="Walter F."/>
            <person name="Albersmeier A."/>
            <person name="Kalinowski J."/>
            <person name="Ruckert C."/>
        </authorList>
    </citation>
    <scope>NUCLEOTIDE SEQUENCE</scope>
    <source>
        <strain evidence="1">CGMCC 1.12426</strain>
    </source>
</reference>
<proteinExistence type="predicted"/>
<keyword evidence="2" id="KW-1185">Reference proteome</keyword>
<evidence type="ECO:0000313" key="1">
    <source>
        <dbReference type="EMBL" id="GGB61040.1"/>
    </source>
</evidence>